<evidence type="ECO:0000256" key="1">
    <source>
        <dbReference type="ARBA" id="ARBA00004167"/>
    </source>
</evidence>
<dbReference type="RefSeq" id="WP_400188901.1">
    <property type="nucleotide sequence ID" value="NZ_JBGORX010000013.1"/>
</dbReference>
<sequence length="389" mass="41507">MSSKNNNELNDAEKAARERSQVTPNSALKKKKDKLMFLGVVVLSLVVLVLMFLPAKEEARAENENQSGATVHETLAQNLELIAKMRTDAENALRATVSSAPHRGPNHPPRLRSKNQSAPKLNQELMARMNASNSFTSESSSFNADSTSGDADESHRTLAGTGANAQFMNQQEDIVAVEAKHIQHPTYTIPAGEIIPATLEVAINSDLPGMVRAITTRDIYSLSGVNKLIPSGSTIVGQYSSGIVQGQSRLLMIWNRIERSDGVIVTLNSPGTDAIGRAGLGADVVERHFLERFGASALLSILGGYTAIGGVGSQDQYNSKSQYRMGVASSLQQTASQTLEDNIGIKPTLSINQGARINVFVAHDLDFSSVGAVLDTAAPSGRVGGGLWK</sequence>
<dbReference type="CDD" id="cd16429">
    <property type="entry name" value="VirB10"/>
    <property type="match status" value="1"/>
</dbReference>
<feature type="region of interest" description="Disordered" evidence="6">
    <location>
        <begin position="94"/>
        <end position="117"/>
    </location>
</feature>
<dbReference type="InterPro" id="IPR005498">
    <property type="entry name" value="T4SS_VirB10/TraB/TrbI"/>
</dbReference>
<comment type="caution">
    <text evidence="8">The sequence shown here is derived from an EMBL/GenBank/DDBJ whole genome shotgun (WGS) entry which is preliminary data.</text>
</comment>
<evidence type="ECO:0000313" key="9">
    <source>
        <dbReference type="Proteomes" id="UP001615550"/>
    </source>
</evidence>
<keyword evidence="4 7" id="KW-1133">Transmembrane helix</keyword>
<feature type="region of interest" description="Disordered" evidence="6">
    <location>
        <begin position="133"/>
        <end position="156"/>
    </location>
</feature>
<organism evidence="8 9">
    <name type="scientific">Legionella lytica</name>
    <dbReference type="NCBI Taxonomy" id="96232"/>
    <lineage>
        <taxon>Bacteria</taxon>
        <taxon>Pseudomonadati</taxon>
        <taxon>Pseudomonadota</taxon>
        <taxon>Gammaproteobacteria</taxon>
        <taxon>Legionellales</taxon>
        <taxon>Legionellaceae</taxon>
        <taxon>Legionella</taxon>
    </lineage>
</organism>
<dbReference type="Gene3D" id="2.40.128.260">
    <property type="entry name" value="Type IV secretion system, VirB10/TraB/TrbI"/>
    <property type="match status" value="2"/>
</dbReference>
<keyword evidence="3 7" id="KW-0812">Transmembrane</keyword>
<keyword evidence="5 7" id="KW-0472">Membrane</keyword>
<keyword evidence="9" id="KW-1185">Reference proteome</keyword>
<proteinExistence type="inferred from homology"/>
<protein>
    <submittedName>
        <fullName evidence="8">TrbI/VirB10 family protein</fullName>
    </submittedName>
</protein>
<dbReference type="InterPro" id="IPR042217">
    <property type="entry name" value="T4SS_VirB10/TrbI"/>
</dbReference>
<evidence type="ECO:0000256" key="3">
    <source>
        <dbReference type="ARBA" id="ARBA00022692"/>
    </source>
</evidence>
<accession>A0ABW8DBN4</accession>
<comment type="similarity">
    <text evidence="2">Belongs to the TrbI/VirB10 family.</text>
</comment>
<comment type="subcellular location">
    <subcellularLocation>
        <location evidence="1">Membrane</location>
        <topology evidence="1">Single-pass membrane protein</topology>
    </subcellularLocation>
</comment>
<gene>
    <name evidence="8" type="ORF">ACD661_16270</name>
</gene>
<name>A0ABW8DBN4_9GAMM</name>
<feature type="region of interest" description="Disordered" evidence="6">
    <location>
        <begin position="1"/>
        <end position="27"/>
    </location>
</feature>
<feature type="transmembrane region" description="Helical" evidence="7">
    <location>
        <begin position="35"/>
        <end position="55"/>
    </location>
</feature>
<evidence type="ECO:0000256" key="5">
    <source>
        <dbReference type="ARBA" id="ARBA00023136"/>
    </source>
</evidence>
<feature type="compositionally biased region" description="Basic and acidic residues" evidence="6">
    <location>
        <begin position="11"/>
        <end position="20"/>
    </location>
</feature>
<dbReference type="Pfam" id="PF03743">
    <property type="entry name" value="TrbI"/>
    <property type="match status" value="1"/>
</dbReference>
<evidence type="ECO:0000256" key="7">
    <source>
        <dbReference type="SAM" id="Phobius"/>
    </source>
</evidence>
<dbReference type="Proteomes" id="UP001615550">
    <property type="component" value="Unassembled WGS sequence"/>
</dbReference>
<dbReference type="EMBL" id="JBGORX010000013">
    <property type="protein sequence ID" value="MFJ1270114.1"/>
    <property type="molecule type" value="Genomic_DNA"/>
</dbReference>
<evidence type="ECO:0000256" key="2">
    <source>
        <dbReference type="ARBA" id="ARBA00010265"/>
    </source>
</evidence>
<feature type="compositionally biased region" description="Low complexity" evidence="6">
    <location>
        <begin position="133"/>
        <end position="148"/>
    </location>
</feature>
<evidence type="ECO:0000313" key="8">
    <source>
        <dbReference type="EMBL" id="MFJ1270114.1"/>
    </source>
</evidence>
<evidence type="ECO:0000256" key="6">
    <source>
        <dbReference type="SAM" id="MobiDB-lite"/>
    </source>
</evidence>
<evidence type="ECO:0000256" key="4">
    <source>
        <dbReference type="ARBA" id="ARBA00022989"/>
    </source>
</evidence>
<reference evidence="8 9" key="1">
    <citation type="submission" date="2024-08" db="EMBL/GenBank/DDBJ databases">
        <title>Draft Genome Sequence of Legionella lytica strain DSB2004, Isolated From a Fire Sprinkler System.</title>
        <authorList>
            <person name="Everhart A.D."/>
            <person name="Kidane D.T."/>
            <person name="Farone A.L."/>
            <person name="Farone M.B."/>
        </authorList>
    </citation>
    <scope>NUCLEOTIDE SEQUENCE [LARGE SCALE GENOMIC DNA]</scope>
    <source>
        <strain evidence="8 9">DSB2004</strain>
    </source>
</reference>